<evidence type="ECO:0000256" key="1">
    <source>
        <dbReference type="ARBA" id="ARBA00010845"/>
    </source>
</evidence>
<proteinExistence type="inferred from homology"/>
<evidence type="ECO:0000313" key="6">
    <source>
        <dbReference type="Proteomes" id="UP001386955"/>
    </source>
</evidence>
<feature type="region of interest" description="Disordered" evidence="3">
    <location>
        <begin position="337"/>
        <end position="364"/>
    </location>
</feature>
<evidence type="ECO:0000256" key="2">
    <source>
        <dbReference type="ARBA" id="ARBA00022829"/>
    </source>
</evidence>
<protein>
    <recommendedName>
        <fullName evidence="4">Shugoshin C-terminal domain-containing protein</fullName>
    </recommendedName>
</protein>
<dbReference type="Proteomes" id="UP001386955">
    <property type="component" value="Unassembled WGS sequence"/>
</dbReference>
<evidence type="ECO:0000313" key="5">
    <source>
        <dbReference type="EMBL" id="KAK7391536.1"/>
    </source>
</evidence>
<dbReference type="Pfam" id="PF07557">
    <property type="entry name" value="Shugoshin_C"/>
    <property type="match status" value="1"/>
</dbReference>
<evidence type="ECO:0000259" key="4">
    <source>
        <dbReference type="Pfam" id="PF07557"/>
    </source>
</evidence>
<gene>
    <name evidence="5" type="ORF">VNO78_19952</name>
</gene>
<sequence length="400" mass="45106">MRMEGGAAIFFNPDSETVQGVKTKKMKMGKRNSVSEGVGVGIGASQNKILADVTNLQQQQPKQHVSVDQLLKEKEMLMKLLANRDAVIESCKAELQRCQGNFQKLRKQNADLALTNSQMLVELNSSRQKQRELQLEIGSKNGVLKAMKLELMQKAHAVKLKHEIDANVVRACHSKQSDQPLQEDNRGDAKRKRVSKAQSSARAISQQVKSTEKVENQRYSLRRQSAVLKAEKPEPTKDFLEVVEVKDDISHLQENLVYENEQTSLASRVHGEAREATESLRPTNIEQILAKKNTEKRHSMRRQSNRFKAQNPEPTEDFFEIDDAKFNVSQLCDNTPKTSNVTSGQENNACTIEPQKSNRSSIGRPLRRSVVKIVSYKEVPLKAKMRRDGSDVYISGSLNN</sequence>
<dbReference type="GO" id="GO:0034090">
    <property type="term" value="P:maintenance of meiotic sister chromatid cohesion"/>
    <property type="evidence" value="ECO:0007669"/>
    <property type="project" value="InterPro"/>
</dbReference>
<organism evidence="5 6">
    <name type="scientific">Psophocarpus tetragonolobus</name>
    <name type="common">Winged bean</name>
    <name type="synonym">Dolichos tetragonolobus</name>
    <dbReference type="NCBI Taxonomy" id="3891"/>
    <lineage>
        <taxon>Eukaryota</taxon>
        <taxon>Viridiplantae</taxon>
        <taxon>Streptophyta</taxon>
        <taxon>Embryophyta</taxon>
        <taxon>Tracheophyta</taxon>
        <taxon>Spermatophyta</taxon>
        <taxon>Magnoliopsida</taxon>
        <taxon>eudicotyledons</taxon>
        <taxon>Gunneridae</taxon>
        <taxon>Pentapetalae</taxon>
        <taxon>rosids</taxon>
        <taxon>fabids</taxon>
        <taxon>Fabales</taxon>
        <taxon>Fabaceae</taxon>
        <taxon>Papilionoideae</taxon>
        <taxon>50 kb inversion clade</taxon>
        <taxon>NPAAA clade</taxon>
        <taxon>indigoferoid/millettioid clade</taxon>
        <taxon>Phaseoleae</taxon>
        <taxon>Psophocarpus</taxon>
    </lineage>
</organism>
<dbReference type="GO" id="GO:0000775">
    <property type="term" value="C:chromosome, centromeric region"/>
    <property type="evidence" value="ECO:0007669"/>
    <property type="project" value="InterPro"/>
</dbReference>
<comment type="similarity">
    <text evidence="1">Belongs to the shugoshin family.</text>
</comment>
<dbReference type="InterPro" id="IPR011515">
    <property type="entry name" value="Shugoshin_C"/>
</dbReference>
<feature type="domain" description="Shugoshin C-terminal" evidence="4">
    <location>
        <begin position="363"/>
        <end position="387"/>
    </location>
</feature>
<dbReference type="GO" id="GO:0005634">
    <property type="term" value="C:nucleus"/>
    <property type="evidence" value="ECO:0007669"/>
    <property type="project" value="InterPro"/>
</dbReference>
<dbReference type="InterPro" id="IPR044693">
    <property type="entry name" value="SGO_plant"/>
</dbReference>
<keyword evidence="2" id="KW-0159">Chromosome partition</keyword>
<dbReference type="EMBL" id="JAYMYS010000005">
    <property type="protein sequence ID" value="KAK7391536.1"/>
    <property type="molecule type" value="Genomic_DNA"/>
</dbReference>
<dbReference type="PANTHER" id="PTHR34373:SF9">
    <property type="entry name" value="SHUGOSHIN 2"/>
    <property type="match status" value="1"/>
</dbReference>
<feature type="compositionally biased region" description="Polar residues" evidence="3">
    <location>
        <begin position="337"/>
        <end position="361"/>
    </location>
</feature>
<dbReference type="AlphaFoldDB" id="A0AAN9XGR9"/>
<dbReference type="GO" id="GO:0045144">
    <property type="term" value="P:meiotic sister chromatid segregation"/>
    <property type="evidence" value="ECO:0007669"/>
    <property type="project" value="InterPro"/>
</dbReference>
<feature type="region of interest" description="Disordered" evidence="3">
    <location>
        <begin position="172"/>
        <end position="216"/>
    </location>
</feature>
<name>A0AAN9XGR9_PSOTE</name>
<evidence type="ECO:0000256" key="3">
    <source>
        <dbReference type="SAM" id="MobiDB-lite"/>
    </source>
</evidence>
<reference evidence="5 6" key="1">
    <citation type="submission" date="2024-01" db="EMBL/GenBank/DDBJ databases">
        <title>The genomes of 5 underutilized Papilionoideae crops provide insights into root nodulation and disease resistanc.</title>
        <authorList>
            <person name="Jiang F."/>
        </authorList>
    </citation>
    <scope>NUCLEOTIDE SEQUENCE [LARGE SCALE GENOMIC DNA]</scope>
    <source>
        <strain evidence="5">DUOXIRENSHENG_FW03</strain>
        <tissue evidence="5">Leaves</tissue>
    </source>
</reference>
<keyword evidence="6" id="KW-1185">Reference proteome</keyword>
<comment type="caution">
    <text evidence="5">The sequence shown here is derived from an EMBL/GenBank/DDBJ whole genome shotgun (WGS) entry which is preliminary data.</text>
</comment>
<feature type="compositionally biased region" description="Polar residues" evidence="3">
    <location>
        <begin position="196"/>
        <end position="209"/>
    </location>
</feature>
<dbReference type="PANTHER" id="PTHR34373">
    <property type="entry name" value="SHUGOSHIN 2"/>
    <property type="match status" value="1"/>
</dbReference>
<accession>A0AAN9XGR9</accession>